<feature type="compositionally biased region" description="Low complexity" evidence="1">
    <location>
        <begin position="115"/>
        <end position="129"/>
    </location>
</feature>
<dbReference type="STRING" id="1448321.A0A317V740"/>
<proteinExistence type="predicted"/>
<dbReference type="Proteomes" id="UP000247233">
    <property type="component" value="Unassembled WGS sequence"/>
</dbReference>
<evidence type="ECO:0000256" key="1">
    <source>
        <dbReference type="SAM" id="MobiDB-lite"/>
    </source>
</evidence>
<gene>
    <name evidence="2" type="ORF">BO70DRAFT_139602</name>
</gene>
<evidence type="ECO:0000313" key="2">
    <source>
        <dbReference type="EMBL" id="PWY70163.1"/>
    </source>
</evidence>
<feature type="compositionally biased region" description="Acidic residues" evidence="1">
    <location>
        <begin position="143"/>
        <end position="154"/>
    </location>
</feature>
<sequence length="468" mass="51169">MSSQSSTPPTPKGPRNNNRRNSKRNMTPSTQKVAILATPPSSPPRNMSPGGTTTDSSVNVNGSKKKPGRSSKKPREVSKASPAPKGHRHTSSQPSNIATPQAKDSSHYAGPTFHASPAPSALPIPSFFSKSLPESDLAPALDPESDNLDVEPDLEYTPSKPKSRPQAQEEERQSTPLDFLFKAAVEARNLQNQRSPESNIGIQSPQTDFKTLQHRNKPNGTAGELFRMEMEDPDSYNSRIGPSFATPYKERMNALRSASSPSPPMIELDEQQKRAKTEALKTLLLNPRPQRPSSSIVISEQANRATERPAADSNVPHFATPLRTTSGPPAPLSYGMSRDQKQSFTGNGFHLSSPPHIHSTAFQQYQPQNSPLRQEILSPKVENLPGVPAEAYYPPTAIYEQPKSPPKYAQYPLYYPPVQHQSPASRSVSTSTNAQAYDAKKMEDDLRRILKLDVNPGLPTSGIQSSFA</sequence>
<feature type="region of interest" description="Disordered" evidence="1">
    <location>
        <begin position="419"/>
        <end position="438"/>
    </location>
</feature>
<feature type="compositionally biased region" description="Polar residues" evidence="1">
    <location>
        <begin position="291"/>
        <end position="304"/>
    </location>
</feature>
<dbReference type="InterPro" id="IPR028322">
    <property type="entry name" value="PNRC-like_rgn"/>
</dbReference>
<name>A0A317V740_9EURO</name>
<feature type="compositionally biased region" description="Polar residues" evidence="1">
    <location>
        <begin position="91"/>
        <end position="103"/>
    </location>
</feature>
<evidence type="ECO:0000313" key="3">
    <source>
        <dbReference type="Proteomes" id="UP000247233"/>
    </source>
</evidence>
<dbReference type="VEuPathDB" id="FungiDB:BO70DRAFT_139602"/>
<feature type="region of interest" description="Disordered" evidence="1">
    <location>
        <begin position="190"/>
        <end position="220"/>
    </location>
</feature>
<dbReference type="GO" id="GO:0016071">
    <property type="term" value="P:mRNA metabolic process"/>
    <property type="evidence" value="ECO:0007669"/>
    <property type="project" value="UniProtKB-ARBA"/>
</dbReference>
<comment type="caution">
    <text evidence="2">The sequence shown here is derived from an EMBL/GenBank/DDBJ whole genome shotgun (WGS) entry which is preliminary data.</text>
</comment>
<feature type="region of interest" description="Disordered" evidence="1">
    <location>
        <begin position="1"/>
        <end position="177"/>
    </location>
</feature>
<dbReference type="OrthoDB" id="2142961at2759"/>
<dbReference type="RefSeq" id="XP_025395763.1">
    <property type="nucleotide sequence ID" value="XM_025538125.1"/>
</dbReference>
<dbReference type="EMBL" id="MSFL01000031">
    <property type="protein sequence ID" value="PWY70163.1"/>
    <property type="molecule type" value="Genomic_DNA"/>
</dbReference>
<dbReference type="AlphaFoldDB" id="A0A317V740"/>
<feature type="compositionally biased region" description="Basic residues" evidence="1">
    <location>
        <begin position="63"/>
        <end position="72"/>
    </location>
</feature>
<dbReference type="PANTHER" id="PTHR35361:SF1">
    <property type="entry name" value="OS08G0443700 PROTEIN"/>
    <property type="match status" value="1"/>
</dbReference>
<feature type="compositionally biased region" description="Polar residues" evidence="1">
    <location>
        <begin position="190"/>
        <end position="210"/>
    </location>
</feature>
<protein>
    <submittedName>
        <fullName evidence="2">Uncharacterized protein</fullName>
    </submittedName>
</protein>
<feature type="region of interest" description="Disordered" evidence="1">
    <location>
        <begin position="282"/>
        <end position="357"/>
    </location>
</feature>
<dbReference type="Pfam" id="PF15365">
    <property type="entry name" value="PNRC"/>
    <property type="match status" value="1"/>
</dbReference>
<accession>A0A317V740</accession>
<dbReference type="PANTHER" id="PTHR35361">
    <property type="entry name" value="OS08G0443700 PROTEIN"/>
    <property type="match status" value="1"/>
</dbReference>
<keyword evidence="3" id="KW-1185">Reference proteome</keyword>
<dbReference type="GeneID" id="37060362"/>
<feature type="compositionally biased region" description="Polar residues" evidence="1">
    <location>
        <begin position="419"/>
        <end position="435"/>
    </location>
</feature>
<reference evidence="2 3" key="1">
    <citation type="submission" date="2016-12" db="EMBL/GenBank/DDBJ databases">
        <title>The genomes of Aspergillus section Nigri reveals drivers in fungal speciation.</title>
        <authorList>
            <consortium name="DOE Joint Genome Institute"/>
            <person name="Vesth T.C."/>
            <person name="Nybo J."/>
            <person name="Theobald S."/>
            <person name="Brandl J."/>
            <person name="Frisvad J.C."/>
            <person name="Nielsen K.F."/>
            <person name="Lyhne E.K."/>
            <person name="Kogle M.E."/>
            <person name="Kuo A."/>
            <person name="Riley R."/>
            <person name="Clum A."/>
            <person name="Nolan M."/>
            <person name="Lipzen A."/>
            <person name="Salamov A."/>
            <person name="Henrissat B."/>
            <person name="Wiebenga A."/>
            <person name="De Vries R.P."/>
            <person name="Grigoriev I.V."/>
            <person name="Mortensen U.H."/>
            <person name="Andersen M.R."/>
            <person name="Baker S.E."/>
        </authorList>
    </citation>
    <scope>NUCLEOTIDE SEQUENCE [LARGE SCALE GENOMIC DNA]</scope>
    <source>
        <strain evidence="2 3">CBS 117.55</strain>
    </source>
</reference>
<feature type="compositionally biased region" description="Polar residues" evidence="1">
    <location>
        <begin position="49"/>
        <end position="61"/>
    </location>
</feature>
<organism evidence="2 3">
    <name type="scientific">Aspergillus heteromorphus CBS 117.55</name>
    <dbReference type="NCBI Taxonomy" id="1448321"/>
    <lineage>
        <taxon>Eukaryota</taxon>
        <taxon>Fungi</taxon>
        <taxon>Dikarya</taxon>
        <taxon>Ascomycota</taxon>
        <taxon>Pezizomycotina</taxon>
        <taxon>Eurotiomycetes</taxon>
        <taxon>Eurotiomycetidae</taxon>
        <taxon>Eurotiales</taxon>
        <taxon>Aspergillaceae</taxon>
        <taxon>Aspergillus</taxon>
        <taxon>Aspergillus subgen. Circumdati</taxon>
    </lineage>
</organism>